<reference evidence="7" key="1">
    <citation type="submission" date="2023-07" db="EMBL/GenBank/DDBJ databases">
        <authorList>
            <consortium name="CYATHOMIX"/>
        </authorList>
    </citation>
    <scope>NUCLEOTIDE SEQUENCE</scope>
    <source>
        <strain evidence="7">N/A</strain>
    </source>
</reference>
<evidence type="ECO:0000313" key="7">
    <source>
        <dbReference type="EMBL" id="CAJ0589725.1"/>
    </source>
</evidence>
<dbReference type="InterPro" id="IPR037093">
    <property type="entry name" value="PHAT_dom_sf"/>
</dbReference>
<dbReference type="Gene3D" id="1.10.150.50">
    <property type="entry name" value="Transcription Factor, Ets-1"/>
    <property type="match status" value="1"/>
</dbReference>
<sequence>MLESDAKALIYCADIFRNTVSYVTVQGSCKSDSSFLPYNYSNFKLKVIEFRNSQNLCWFCCHEYLKQDFDEDIVQKIDAAVSVFDKPQIPLFFQENLLKLPLLSNSSNTHRPLLPVDKDFCCFRGSDSLSDMSRKNPLRSALLGTHYLMQTWSSFYDEPVMQPGSSTVACFANLRSSFNAATSLPPNVPLNSGQCRLPSDGFYGKRTESQFYPQMDTQNQQHRLRPDATSSIVSCSPPLTPPALELLKPGMKDVPAWLKSLRLHKYTSLFTELSYDEMMRLDEVELERRNVTKGARTKILQSIQKLYSRSADLRAMHERLAPSHPQRCLRCAIATLRQMIATPMVPYTPLPGESSDSVDGFLNITYINDQNVPGLIFNVLRDVQQAVFVCGRQPVNLEYEYLLMLFTIFDRLCSNEAFTSAQKQRVHQWKRLARKAIRPADVRRQRVGLPHSGKCELCHYKDLSQRENGKANNKQVVASSQFHHNAQHRPADVMVNQYSTPRDWSQVMRNAQIMASLPSPQLATDQLNARHWPPSYSMEAACNGNAHLKNRLRQMLPLNAQMITQSLPQYRSQQHLISVDQSIPLLSGSSQSHEGPSRWPRSIYENHELLGSGTAGRVQLTQPMSLWDALSSTCPLVEKGGEMTSGYCSSTSERSSGAGSPRACGQTLYDRVCREVTALQLSI</sequence>
<feature type="domain" description="SAM" evidence="6">
    <location>
        <begin position="246"/>
        <end position="309"/>
    </location>
</feature>
<evidence type="ECO:0000256" key="3">
    <source>
        <dbReference type="ARBA" id="ARBA00022490"/>
    </source>
</evidence>
<evidence type="ECO:0000256" key="5">
    <source>
        <dbReference type="ARBA" id="ARBA00022884"/>
    </source>
</evidence>
<dbReference type="PANTHER" id="PTHR12515:SF5">
    <property type="entry name" value="PROTEIN SMAUG"/>
    <property type="match status" value="1"/>
</dbReference>
<keyword evidence="3" id="KW-0963">Cytoplasm</keyword>
<accession>A0AA36DMX2</accession>
<dbReference type="InterPro" id="IPR001660">
    <property type="entry name" value="SAM"/>
</dbReference>
<dbReference type="CDD" id="cd09557">
    <property type="entry name" value="SAM_Smaug"/>
    <property type="match status" value="1"/>
</dbReference>
<evidence type="ECO:0000256" key="4">
    <source>
        <dbReference type="ARBA" id="ARBA00022491"/>
    </source>
</evidence>
<keyword evidence="8" id="KW-1185">Reference proteome</keyword>
<dbReference type="GO" id="GO:0000289">
    <property type="term" value="P:nuclear-transcribed mRNA poly(A) tail shortening"/>
    <property type="evidence" value="ECO:0007669"/>
    <property type="project" value="TreeGrafter"/>
</dbReference>
<protein>
    <recommendedName>
        <fullName evidence="6">SAM domain-containing protein</fullName>
    </recommendedName>
</protein>
<dbReference type="SUPFAM" id="SSF47769">
    <property type="entry name" value="SAM/Pointed domain"/>
    <property type="match status" value="1"/>
</dbReference>
<dbReference type="SMART" id="SM00454">
    <property type="entry name" value="SAM"/>
    <property type="match status" value="1"/>
</dbReference>
<dbReference type="GO" id="GO:0003729">
    <property type="term" value="F:mRNA binding"/>
    <property type="evidence" value="ECO:0007669"/>
    <property type="project" value="TreeGrafter"/>
</dbReference>
<dbReference type="AlphaFoldDB" id="A0AA36DMX2"/>
<dbReference type="Gene3D" id="1.25.40.170">
    <property type="entry name" value="Smaug, PHAT domain"/>
    <property type="match status" value="1"/>
</dbReference>
<keyword evidence="4" id="KW-0678">Repressor</keyword>
<dbReference type="InterPro" id="IPR050897">
    <property type="entry name" value="SMAUG/VTS1_RNA-bind"/>
</dbReference>
<dbReference type="Proteomes" id="UP001176961">
    <property type="component" value="Unassembled WGS sequence"/>
</dbReference>
<dbReference type="GO" id="GO:0030371">
    <property type="term" value="F:translation repressor activity"/>
    <property type="evidence" value="ECO:0007669"/>
    <property type="project" value="InterPro"/>
</dbReference>
<evidence type="ECO:0000259" key="6">
    <source>
        <dbReference type="SMART" id="SM00454"/>
    </source>
</evidence>
<dbReference type="PANTHER" id="PTHR12515">
    <property type="entry name" value="STERILE ALPHA MOTIF DOMAIN CONTAINING PROTEIN 4-RELATED"/>
    <property type="match status" value="1"/>
</dbReference>
<comment type="caution">
    <text evidence="7">The sequence shown here is derived from an EMBL/GenBank/DDBJ whole genome shotgun (WGS) entry which is preliminary data.</text>
</comment>
<evidence type="ECO:0000313" key="8">
    <source>
        <dbReference type="Proteomes" id="UP001176961"/>
    </source>
</evidence>
<dbReference type="InterPro" id="IPR037634">
    <property type="entry name" value="Smaug_SAM"/>
</dbReference>
<evidence type="ECO:0000256" key="1">
    <source>
        <dbReference type="ARBA" id="ARBA00004496"/>
    </source>
</evidence>
<name>A0AA36DMX2_CYLNA</name>
<dbReference type="EMBL" id="CATQJL010000001">
    <property type="protein sequence ID" value="CAJ0589725.1"/>
    <property type="molecule type" value="Genomic_DNA"/>
</dbReference>
<dbReference type="Pfam" id="PF00536">
    <property type="entry name" value="SAM_1"/>
    <property type="match status" value="1"/>
</dbReference>
<proteinExistence type="inferred from homology"/>
<evidence type="ECO:0000256" key="2">
    <source>
        <dbReference type="ARBA" id="ARBA00008232"/>
    </source>
</evidence>
<gene>
    <name evidence="7" type="ORF">CYNAS_LOCUS1708</name>
</gene>
<comment type="similarity">
    <text evidence="2">Belongs to the SMAUG family.</text>
</comment>
<keyword evidence="5" id="KW-0694">RNA-binding</keyword>
<organism evidence="7 8">
    <name type="scientific">Cylicocyclus nassatus</name>
    <name type="common">Nematode worm</name>
    <dbReference type="NCBI Taxonomy" id="53992"/>
    <lineage>
        <taxon>Eukaryota</taxon>
        <taxon>Metazoa</taxon>
        <taxon>Ecdysozoa</taxon>
        <taxon>Nematoda</taxon>
        <taxon>Chromadorea</taxon>
        <taxon>Rhabditida</taxon>
        <taxon>Rhabditina</taxon>
        <taxon>Rhabditomorpha</taxon>
        <taxon>Strongyloidea</taxon>
        <taxon>Strongylidae</taxon>
        <taxon>Cylicocyclus</taxon>
    </lineage>
</organism>
<dbReference type="InterPro" id="IPR013761">
    <property type="entry name" value="SAM/pointed_sf"/>
</dbReference>
<dbReference type="GO" id="GO:0000932">
    <property type="term" value="C:P-body"/>
    <property type="evidence" value="ECO:0007669"/>
    <property type="project" value="TreeGrafter"/>
</dbReference>
<comment type="subcellular location">
    <subcellularLocation>
        <location evidence="1">Cytoplasm</location>
    </subcellularLocation>
</comment>